<dbReference type="RefSeq" id="WP_153249279.1">
    <property type="nucleotide sequence ID" value="NZ_CP044205.1"/>
</dbReference>
<dbReference type="InterPro" id="IPR051315">
    <property type="entry name" value="Bact_Chemotaxis_CheA"/>
</dbReference>
<dbReference type="PANTHER" id="PTHR43395:SF10">
    <property type="entry name" value="CHEMOTAXIS PROTEIN CHEA"/>
    <property type="match status" value="1"/>
</dbReference>
<dbReference type="GO" id="GO:0004673">
    <property type="term" value="F:protein histidine kinase activity"/>
    <property type="evidence" value="ECO:0007669"/>
    <property type="project" value="UniProtKB-EC"/>
</dbReference>
<evidence type="ECO:0000313" key="14">
    <source>
        <dbReference type="Proteomes" id="UP000325755"/>
    </source>
</evidence>
<comment type="catalytic activity">
    <reaction evidence="1">
        <text>ATP + protein L-histidine = ADP + protein N-phospho-L-histidine.</text>
        <dbReference type="EC" id="2.7.13.3"/>
    </reaction>
</comment>
<dbReference type="KEGG" id="mmob:F6R98_12275"/>
<dbReference type="GO" id="GO:0006935">
    <property type="term" value="P:chemotaxis"/>
    <property type="evidence" value="ECO:0007669"/>
    <property type="project" value="InterPro"/>
</dbReference>
<name>A0A5Q0BMG7_9GAMM</name>
<evidence type="ECO:0000313" key="13">
    <source>
        <dbReference type="EMBL" id="QFY43297.1"/>
    </source>
</evidence>
<dbReference type="InterPro" id="IPR008207">
    <property type="entry name" value="Sig_transdc_His_kin_Hpt_dom"/>
</dbReference>
<feature type="region of interest" description="Disordered" evidence="10">
    <location>
        <begin position="128"/>
        <end position="149"/>
    </location>
</feature>
<evidence type="ECO:0000256" key="5">
    <source>
        <dbReference type="ARBA" id="ARBA00022741"/>
    </source>
</evidence>
<organism evidence="13 14">
    <name type="scientific">Candidatus Methylospira mobilis</name>
    <dbReference type="NCBI Taxonomy" id="1808979"/>
    <lineage>
        <taxon>Bacteria</taxon>
        <taxon>Pseudomonadati</taxon>
        <taxon>Pseudomonadota</taxon>
        <taxon>Gammaproteobacteria</taxon>
        <taxon>Methylococcales</taxon>
        <taxon>Methylococcaceae</taxon>
        <taxon>Candidatus Methylospira</taxon>
    </lineage>
</organism>
<evidence type="ECO:0000256" key="1">
    <source>
        <dbReference type="ARBA" id="ARBA00000085"/>
    </source>
</evidence>
<gene>
    <name evidence="13" type="ORF">F6R98_12275</name>
</gene>
<dbReference type="Gene3D" id="3.30.565.10">
    <property type="entry name" value="Histidine kinase-like ATPase, C-terminal domain"/>
    <property type="match status" value="1"/>
</dbReference>
<dbReference type="GO" id="GO:0000160">
    <property type="term" value="P:phosphorelay signal transduction system"/>
    <property type="evidence" value="ECO:0007669"/>
    <property type="project" value="UniProtKB-KW"/>
</dbReference>
<keyword evidence="3 9" id="KW-0597">Phosphoprotein</keyword>
<dbReference type="Pfam" id="PF01627">
    <property type="entry name" value="Hpt"/>
    <property type="match status" value="1"/>
</dbReference>
<feature type="compositionally biased region" description="Low complexity" evidence="10">
    <location>
        <begin position="690"/>
        <end position="699"/>
    </location>
</feature>
<evidence type="ECO:0000256" key="7">
    <source>
        <dbReference type="ARBA" id="ARBA00023012"/>
    </source>
</evidence>
<evidence type="ECO:0000256" key="3">
    <source>
        <dbReference type="ARBA" id="ARBA00022553"/>
    </source>
</evidence>
<feature type="compositionally biased region" description="Polar residues" evidence="10">
    <location>
        <begin position="132"/>
        <end position="145"/>
    </location>
</feature>
<dbReference type="SMART" id="SM00073">
    <property type="entry name" value="HPT"/>
    <property type="match status" value="1"/>
</dbReference>
<dbReference type="PANTHER" id="PTHR43395">
    <property type="entry name" value="SENSOR HISTIDINE KINASE CHEA"/>
    <property type="match status" value="1"/>
</dbReference>
<dbReference type="CDD" id="cd00088">
    <property type="entry name" value="HPT"/>
    <property type="match status" value="1"/>
</dbReference>
<keyword evidence="6" id="KW-0418">Kinase</keyword>
<dbReference type="PROSITE" id="PS50851">
    <property type="entry name" value="CHEW"/>
    <property type="match status" value="1"/>
</dbReference>
<dbReference type="Proteomes" id="UP000325755">
    <property type="component" value="Chromosome"/>
</dbReference>
<dbReference type="SUPFAM" id="SSF47226">
    <property type="entry name" value="Histidine-containing phosphotransfer domain, HPT domain"/>
    <property type="match status" value="1"/>
</dbReference>
<reference evidence="13 14" key="1">
    <citation type="submission" date="2019-09" db="EMBL/GenBank/DDBJ databases">
        <title>Ecophysiology of the spiral-shaped methanotroph Methylospira mobilis as revealed by the complete genome sequence.</title>
        <authorList>
            <person name="Oshkin I.Y."/>
            <person name="Dedysh S.N."/>
            <person name="Miroshnikov K."/>
            <person name="Danilova O.V."/>
            <person name="Hakobyan A."/>
            <person name="Liesack W."/>
        </authorList>
    </citation>
    <scope>NUCLEOTIDE SEQUENCE [LARGE SCALE GENOMIC DNA]</scope>
    <source>
        <strain evidence="13 14">Shm1</strain>
    </source>
</reference>
<dbReference type="InterPro" id="IPR036061">
    <property type="entry name" value="CheW-like_dom_sf"/>
</dbReference>
<feature type="domain" description="CheW-like" evidence="11">
    <location>
        <begin position="981"/>
        <end position="1135"/>
    </location>
</feature>
<evidence type="ECO:0000256" key="2">
    <source>
        <dbReference type="ARBA" id="ARBA00012438"/>
    </source>
</evidence>
<sequence length="1140" mass="126330">MSEELDEVWGLFAAEGNSSLDEVEERLLHLRDHIGDADSIAALFRAMHTFKGNARVMGLANIEAVAHAAEDLIGLVRDEGVALDEELNDLILETADHLRKLHEQSATSRRDVDAGQNAHLLERLHARFRQPHTGSNSAQAAQPSEQAMEFPAPPPEFEPMIFEPIPEETNGTGTQALSFDWPGLEPARTNEEPESIIFDGGNMDGSLFSDPVYREVFSGLAQDTLTNLQTLSEQDPDLPETIQSFAEEVESLRHAAQQIGLDSWQRILQNYLDLPYAGPDARAGLLASLKALFQRDISEEPRPQGDRELTSAVDSVDRIEEMRHAAGDPARRFLDSLRAPLEILARRGQHVLGGIATTAEEFNHVVGEIRQMAEAAGFVGVADAMERRMMDGNEPDTSESAVNAHFNEMEYRLYEELAAIAESELHDREGLQLDPQTILRLWCADHVFESLLDIREHLEYLGNQDDVETHCEGIKSCLRRVYHACHHYHLDTAAHLIMSIVDLVARVETGEMHADTVLLFIIKSFVHDMELILNAVEHGEYADLTQLDRLQEVATELPFISSGAGSSSLVESRLSLPRAFHKVLTPESVHDALTDLSAGYRFYILRADLNSDEALSERLIAWVSTGKAHLISNVTVFIEDYTLFDFLLSTPLQEDEIRETIARLDSSGKLLTLEAVLVDRKPHARHIESLAAESGASESAGERGNQIAADQSVNSESTENVQALRLIGELVTGQSQLQHLLARLQESDLGRDIDQIITQASGNWTGSRDSIHVLLAEHQMALEHLAQIHIQNSTLLTQLQEETLTQRVRSAALLLQPLHAYVGTLSGHSHRNVELEISGEEENLDFSLFDRLKPLIRHLLDFIIWHSIELPEQRKAVNKPEHGRIKLTLSTHEGHVNLQLEDDGKGIDFNEIAERTQNSKPTLNLVLSENYGRIGDNDNYEGHDLGATRLELRRQGGDLRIAGSQLGGLRFNLTLPLATVVLDGMVIRVGEVRYIVPIQAIQRIVRAGSKELTQVSANEGDYLLCMENEKVLPIQFLRRNGHGQNEDGKVQLTALLHNREKSSADELKYLFVVVGGHGQSTALAVDELIGQQQVLIRPLEGYLSSIRGATGCALLGSGDVGIVLDMSLLLEQATAAMAEA</sequence>
<dbReference type="SMART" id="SM00260">
    <property type="entry name" value="CheW"/>
    <property type="match status" value="1"/>
</dbReference>
<evidence type="ECO:0000256" key="10">
    <source>
        <dbReference type="SAM" id="MobiDB-lite"/>
    </source>
</evidence>
<dbReference type="Gene3D" id="1.20.120.160">
    <property type="entry name" value="HPT domain"/>
    <property type="match status" value="1"/>
</dbReference>
<evidence type="ECO:0000256" key="8">
    <source>
        <dbReference type="ARBA" id="ARBA00035100"/>
    </source>
</evidence>
<dbReference type="EC" id="2.7.13.3" evidence="2"/>
<evidence type="ECO:0000259" key="11">
    <source>
        <dbReference type="PROSITE" id="PS50851"/>
    </source>
</evidence>
<dbReference type="SUPFAM" id="SSF55874">
    <property type="entry name" value="ATPase domain of HSP90 chaperone/DNA topoisomerase II/histidine kinase"/>
    <property type="match status" value="1"/>
</dbReference>
<comment type="function">
    <text evidence="8">Involved in the transmission of sensory signals from the chemoreceptors to the flagellar motors. CheA is autophosphorylated; it can transfer its phosphate group to either CheB or CheY.</text>
</comment>
<keyword evidence="14" id="KW-1185">Reference proteome</keyword>
<feature type="domain" description="HPt" evidence="12">
    <location>
        <begin position="1"/>
        <end position="105"/>
    </location>
</feature>
<dbReference type="InterPro" id="IPR002545">
    <property type="entry name" value="CheW-lke_dom"/>
</dbReference>
<evidence type="ECO:0000259" key="12">
    <source>
        <dbReference type="PROSITE" id="PS50894"/>
    </source>
</evidence>
<protein>
    <recommendedName>
        <fullName evidence="2">histidine kinase</fullName>
        <ecNumber evidence="2">2.7.13.3</ecNumber>
    </recommendedName>
</protein>
<dbReference type="Pfam" id="PF01584">
    <property type="entry name" value="CheW"/>
    <property type="match status" value="1"/>
</dbReference>
<dbReference type="InterPro" id="IPR036890">
    <property type="entry name" value="HATPase_C_sf"/>
</dbReference>
<keyword evidence="4" id="KW-0808">Transferase</keyword>
<feature type="modified residue" description="Phosphohistidine" evidence="9">
    <location>
        <position position="48"/>
    </location>
</feature>
<dbReference type="EMBL" id="CP044205">
    <property type="protein sequence ID" value="QFY43297.1"/>
    <property type="molecule type" value="Genomic_DNA"/>
</dbReference>
<dbReference type="SUPFAM" id="SSF50341">
    <property type="entry name" value="CheW-like"/>
    <property type="match status" value="1"/>
</dbReference>
<dbReference type="PROSITE" id="PS50894">
    <property type="entry name" value="HPT"/>
    <property type="match status" value="1"/>
</dbReference>
<dbReference type="OrthoDB" id="9803176at2"/>
<keyword evidence="5" id="KW-0547">Nucleotide-binding</keyword>
<evidence type="ECO:0000256" key="4">
    <source>
        <dbReference type="ARBA" id="ARBA00022679"/>
    </source>
</evidence>
<evidence type="ECO:0000256" key="6">
    <source>
        <dbReference type="ARBA" id="ARBA00022777"/>
    </source>
</evidence>
<evidence type="ECO:0000256" key="9">
    <source>
        <dbReference type="PROSITE-ProRule" id="PRU00110"/>
    </source>
</evidence>
<dbReference type="Gene3D" id="2.30.30.40">
    <property type="entry name" value="SH3 Domains"/>
    <property type="match status" value="1"/>
</dbReference>
<accession>A0A5Q0BMG7</accession>
<keyword evidence="7" id="KW-0902">Two-component regulatory system</keyword>
<feature type="region of interest" description="Disordered" evidence="10">
    <location>
        <begin position="690"/>
        <end position="714"/>
    </location>
</feature>
<dbReference type="InterPro" id="IPR036641">
    <property type="entry name" value="HPT_dom_sf"/>
</dbReference>
<proteinExistence type="predicted"/>
<dbReference type="InParanoid" id="A0A5Q0BMG7"/>
<dbReference type="AlphaFoldDB" id="A0A5Q0BMG7"/>